<dbReference type="EMBL" id="MN739379">
    <property type="protein sequence ID" value="QHT01608.1"/>
    <property type="molecule type" value="Genomic_DNA"/>
</dbReference>
<proteinExistence type="predicted"/>
<accession>A0A6C0CAI8</accession>
<protein>
    <submittedName>
        <fullName evidence="1">Uncharacterized protein</fullName>
    </submittedName>
</protein>
<dbReference type="AlphaFoldDB" id="A0A6C0CAI8"/>
<reference evidence="1" key="1">
    <citation type="journal article" date="2020" name="Nature">
        <title>Giant virus diversity and host interactions through global metagenomics.</title>
        <authorList>
            <person name="Schulz F."/>
            <person name="Roux S."/>
            <person name="Paez-Espino D."/>
            <person name="Jungbluth S."/>
            <person name="Walsh D.A."/>
            <person name="Denef V.J."/>
            <person name="McMahon K.D."/>
            <person name="Konstantinidis K.T."/>
            <person name="Eloe-Fadrosh E.A."/>
            <person name="Kyrpides N.C."/>
            <person name="Woyke T."/>
        </authorList>
    </citation>
    <scope>NUCLEOTIDE SEQUENCE</scope>
    <source>
        <strain evidence="1">GVMAG-M-3300020523-10</strain>
    </source>
</reference>
<organism evidence="1">
    <name type="scientific">viral metagenome</name>
    <dbReference type="NCBI Taxonomy" id="1070528"/>
    <lineage>
        <taxon>unclassified sequences</taxon>
        <taxon>metagenomes</taxon>
        <taxon>organismal metagenomes</taxon>
    </lineage>
</organism>
<sequence length="209" mass="24581">MDAIIAKKIMDLMTAEEHTEEVKDANAFVMKWIQRSMVIAHLPEGLLKIMNMWARRTEWYDDDGYSKFEKCLWKVVSRELKTRVFDLLVKWMNEDNGNMPEKKDLYYALGTASNSLYYYHNNLWPTMGAELESEACRWVLEHGEHDLIESGDGGHFQYYDCINGEVCYHLPHIPKPNRFSKYENEEEKFEYEEEEAGWVCVGANTLVPC</sequence>
<evidence type="ECO:0000313" key="1">
    <source>
        <dbReference type="EMBL" id="QHT01608.1"/>
    </source>
</evidence>
<name>A0A6C0CAI8_9ZZZZ</name>